<dbReference type="Pfam" id="PF08281">
    <property type="entry name" value="Sigma70_r4_2"/>
    <property type="match status" value="1"/>
</dbReference>
<evidence type="ECO:0000259" key="1">
    <source>
        <dbReference type="Pfam" id="PF08281"/>
    </source>
</evidence>
<dbReference type="Gene3D" id="1.10.10.10">
    <property type="entry name" value="Winged helix-like DNA-binding domain superfamily/Winged helix DNA-binding domain"/>
    <property type="match status" value="1"/>
</dbReference>
<evidence type="ECO:0000313" key="2">
    <source>
        <dbReference type="EMBL" id="MFC3210837.1"/>
    </source>
</evidence>
<protein>
    <submittedName>
        <fullName evidence="2">RNA polymerase sigma factor</fullName>
    </submittedName>
</protein>
<dbReference type="InterPro" id="IPR013249">
    <property type="entry name" value="RNA_pol_sigma70_r4_t2"/>
</dbReference>
<dbReference type="EMBL" id="JBHRUJ010000013">
    <property type="protein sequence ID" value="MFC3210837.1"/>
    <property type="molecule type" value="Genomic_DNA"/>
</dbReference>
<keyword evidence="3" id="KW-1185">Reference proteome</keyword>
<gene>
    <name evidence="2" type="ORF">ACFOEJ_07140</name>
</gene>
<evidence type="ECO:0000313" key="3">
    <source>
        <dbReference type="Proteomes" id="UP001595625"/>
    </source>
</evidence>
<organism evidence="2 3">
    <name type="scientific">Planomicrobium okeanokoites</name>
    <name type="common">Planococcus okeanokoites</name>
    <name type="synonym">Flavobacterium okeanokoites</name>
    <dbReference type="NCBI Taxonomy" id="244"/>
    <lineage>
        <taxon>Bacteria</taxon>
        <taxon>Bacillati</taxon>
        <taxon>Bacillota</taxon>
        <taxon>Bacilli</taxon>
        <taxon>Bacillales</taxon>
        <taxon>Caryophanaceae</taxon>
        <taxon>Planomicrobium</taxon>
    </lineage>
</organism>
<dbReference type="RefSeq" id="WP_117314098.1">
    <property type="nucleotide sequence ID" value="NZ_JBHRUJ010000013.1"/>
</dbReference>
<proteinExistence type="predicted"/>
<name>A0ABV7KN13_PLAOK</name>
<sequence>MQTDDLLNRAKAGDKEALIAWSRSFAPAIAQFAYQAGIVEENMSYFRLQVLKDFSNNIKAIEANNADNKIYESAFRILKDEQLAQSERSNELALKFEEDKETHKAIQEISLIEKLALILFQFHGKDYHDVAEILGLSESSADSAISEAQTELKKSLIIESDGDVQKRLDLLAKSYSRVQFTEMDEIIPEEVIVAEELPAEVKREEKTSVNKKTLATLAGISLFLSTVIGASFLFNEQPAETQQSAAEEENPTTVTKAMVQKWEAEYEEIRTAAPESLGLSMETFEQLEYVKKADALKERTFSRQNVKQLQDDPERMQEQVDVLMWNIHTPKGMLDSVENYRILSSETSKFLVIYTEKTEQLMTIADGLLEKYKDELMTAEVNGLLSPEKLMHSRQAYPEEIENLTSSLREYTFQYSVHPNEERFRTMRDITKFYQVHPFGSDMISSQYLEILWSTPVFDETGMLWPVELLPQTIVTMSVFMSDPLADPVLKGEVEPQLLTAFFTLLKGDEHIEVFDDKGVVKEEFQIAWESLLQYNSNPVTFLMLPILEEFEESGWRESAHYDQLAYPDILYAIDLENSGELAAKLPNGDLQIETMRFDLEDYDYSDIQPLYEEFSATYDLQLLSGVEPMDIIKLYYYANKIEDIETMWHLKADDELKPSLEEYTKKWREQPEITETMRNIEIFSDNLHRQGRKIYITAFGQPVEAGIEYQMGANYFTLITERDKIWLMQHQINEHYTKEENFEGYDANVQNYYKNIAESGNRDAIHLATPAEIAGIFLLALENEDVKTMRLLVNEMDDTISDDMFKQRWMNGHLIAYSKMTGISFTADAINAGSDRIHGGVDISMKSDSMDDRRYLQMEKVEDSWMILDMFGY</sequence>
<feature type="domain" description="RNA polymerase sigma factor 70 region 4 type 2" evidence="1">
    <location>
        <begin position="103"/>
        <end position="148"/>
    </location>
</feature>
<dbReference type="Proteomes" id="UP001595625">
    <property type="component" value="Unassembled WGS sequence"/>
</dbReference>
<dbReference type="SUPFAM" id="SSF88659">
    <property type="entry name" value="Sigma3 and sigma4 domains of RNA polymerase sigma factors"/>
    <property type="match status" value="1"/>
</dbReference>
<reference evidence="3" key="1">
    <citation type="journal article" date="2019" name="Int. J. Syst. Evol. Microbiol.">
        <title>The Global Catalogue of Microorganisms (GCM) 10K type strain sequencing project: providing services to taxonomists for standard genome sequencing and annotation.</title>
        <authorList>
            <consortium name="The Broad Institute Genomics Platform"/>
            <consortium name="The Broad Institute Genome Sequencing Center for Infectious Disease"/>
            <person name="Wu L."/>
            <person name="Ma J."/>
        </authorList>
    </citation>
    <scope>NUCLEOTIDE SEQUENCE [LARGE SCALE GENOMIC DNA]</scope>
    <source>
        <strain evidence="3">CCM 320</strain>
    </source>
</reference>
<accession>A0ABV7KN13</accession>
<dbReference type="InterPro" id="IPR036388">
    <property type="entry name" value="WH-like_DNA-bd_sf"/>
</dbReference>
<dbReference type="InterPro" id="IPR013324">
    <property type="entry name" value="RNA_pol_sigma_r3/r4-like"/>
</dbReference>
<comment type="caution">
    <text evidence="2">The sequence shown here is derived from an EMBL/GenBank/DDBJ whole genome shotgun (WGS) entry which is preliminary data.</text>
</comment>